<accession>A0ABW3CEN9</accession>
<dbReference type="Proteomes" id="UP001597083">
    <property type="component" value="Unassembled WGS sequence"/>
</dbReference>
<feature type="transmembrane region" description="Helical" evidence="1">
    <location>
        <begin position="157"/>
        <end position="178"/>
    </location>
</feature>
<feature type="transmembrane region" description="Helical" evidence="1">
    <location>
        <begin position="18"/>
        <end position="35"/>
    </location>
</feature>
<keyword evidence="1" id="KW-0472">Membrane</keyword>
<sequence length="187" mass="20153">LFVVPLRTAERPVDWRRIGLWTGAVLVAGWALLAANDLKMAALPLIFAWFYLVLGWPFAVSGAAVMAVTAVRASGRGMWERLAWERLAWGRLAWASALGLAGTYGYGLNRLDNGLTDVKDKVCRHEPSEGFTGGWTPGNQSLLPLSDTSCGADTVPWFVNPVLVVLAVVLVAGVVGYVRTRRAACAV</sequence>
<evidence type="ECO:0000313" key="2">
    <source>
        <dbReference type="EMBL" id="MFD0852402.1"/>
    </source>
</evidence>
<keyword evidence="3" id="KW-1185">Reference proteome</keyword>
<protein>
    <submittedName>
        <fullName evidence="2">Uncharacterized protein</fullName>
    </submittedName>
</protein>
<gene>
    <name evidence="2" type="ORF">ACFQ07_09225</name>
</gene>
<keyword evidence="1" id="KW-0812">Transmembrane</keyword>
<keyword evidence="1" id="KW-1133">Transmembrane helix</keyword>
<feature type="transmembrane region" description="Helical" evidence="1">
    <location>
        <begin position="88"/>
        <end position="107"/>
    </location>
</feature>
<reference evidence="3" key="1">
    <citation type="journal article" date="2019" name="Int. J. Syst. Evol. Microbiol.">
        <title>The Global Catalogue of Microorganisms (GCM) 10K type strain sequencing project: providing services to taxonomists for standard genome sequencing and annotation.</title>
        <authorList>
            <consortium name="The Broad Institute Genomics Platform"/>
            <consortium name="The Broad Institute Genome Sequencing Center for Infectious Disease"/>
            <person name="Wu L."/>
            <person name="Ma J."/>
        </authorList>
    </citation>
    <scope>NUCLEOTIDE SEQUENCE [LARGE SCALE GENOMIC DNA]</scope>
    <source>
        <strain evidence="3">JCM 31696</strain>
    </source>
</reference>
<organism evidence="2 3">
    <name type="scientific">Actinomadura adrarensis</name>
    <dbReference type="NCBI Taxonomy" id="1819600"/>
    <lineage>
        <taxon>Bacteria</taxon>
        <taxon>Bacillati</taxon>
        <taxon>Actinomycetota</taxon>
        <taxon>Actinomycetes</taxon>
        <taxon>Streptosporangiales</taxon>
        <taxon>Thermomonosporaceae</taxon>
        <taxon>Actinomadura</taxon>
    </lineage>
</organism>
<evidence type="ECO:0000256" key="1">
    <source>
        <dbReference type="SAM" id="Phobius"/>
    </source>
</evidence>
<name>A0ABW3CEN9_9ACTN</name>
<comment type="caution">
    <text evidence="2">The sequence shown here is derived from an EMBL/GenBank/DDBJ whole genome shotgun (WGS) entry which is preliminary data.</text>
</comment>
<dbReference type="EMBL" id="JBHTIR010001318">
    <property type="protein sequence ID" value="MFD0852402.1"/>
    <property type="molecule type" value="Genomic_DNA"/>
</dbReference>
<feature type="transmembrane region" description="Helical" evidence="1">
    <location>
        <begin position="41"/>
        <end position="68"/>
    </location>
</feature>
<feature type="non-terminal residue" evidence="2">
    <location>
        <position position="1"/>
    </location>
</feature>
<proteinExistence type="predicted"/>
<evidence type="ECO:0000313" key="3">
    <source>
        <dbReference type="Proteomes" id="UP001597083"/>
    </source>
</evidence>